<evidence type="ECO:0000313" key="3">
    <source>
        <dbReference type="Proteomes" id="UP001549366"/>
    </source>
</evidence>
<gene>
    <name evidence="2" type="ORF">V5J35_001017</name>
</gene>
<feature type="compositionally biased region" description="Polar residues" evidence="1">
    <location>
        <begin position="78"/>
        <end position="88"/>
    </location>
</feature>
<feature type="region of interest" description="Disordered" evidence="1">
    <location>
        <begin position="75"/>
        <end position="98"/>
    </location>
</feature>
<evidence type="ECO:0000313" key="2">
    <source>
        <dbReference type="EMBL" id="MET4755825.1"/>
    </source>
</evidence>
<name>A0ABV2SDJ3_9GAMM</name>
<dbReference type="Proteomes" id="UP001549366">
    <property type="component" value="Unassembled WGS sequence"/>
</dbReference>
<proteinExistence type="predicted"/>
<organism evidence="2 3">
    <name type="scientific">Endozoicomonas lisbonensis</name>
    <dbReference type="NCBI Taxonomy" id="3120522"/>
    <lineage>
        <taxon>Bacteria</taxon>
        <taxon>Pseudomonadati</taxon>
        <taxon>Pseudomonadota</taxon>
        <taxon>Gammaproteobacteria</taxon>
        <taxon>Oceanospirillales</taxon>
        <taxon>Endozoicomonadaceae</taxon>
        <taxon>Endozoicomonas</taxon>
    </lineage>
</organism>
<dbReference type="RefSeq" id="WP_354010206.1">
    <property type="nucleotide sequence ID" value="NZ_JBEWTA010000001.1"/>
</dbReference>
<dbReference type="EMBL" id="JBEWTB010000002">
    <property type="protein sequence ID" value="MET4755825.1"/>
    <property type="molecule type" value="Genomic_DNA"/>
</dbReference>
<accession>A0ABV2SDJ3</accession>
<keyword evidence="3" id="KW-1185">Reference proteome</keyword>
<sequence>MRTAYVLFTLIILSISGYSLSGSARGGILSERTLRNYPAFISESPPETLLKQTIELFVSPLFEPYEAGIKAVPRGNKKNQLPQHQNFNDQDFSSEEEDYDQESQEAVPFFRDVHFEKLSGRLNTTLNKLDNWLKSHPDIVLILELDIDGVMIHFLPPPTLDNLSDSPENQQKILDRLDAFIREHPNIYLFYNTARSDLSFERPHRTIQAEADGPYGNNITYQLPAARAIITGGGGHIELASDDFATVPDLIEINAALDQWREDDLKALPNVLSSFVISNHYHSSGSKTRLPIILTRKNSGSPLITGPFNTLPMMQFIALFYKTTNDILYYSFNGVALNKGTAARLLLSLLLKKQFLKGKKGLLIAAGDSFYDAPMINPVFEAATLEVVNENQLTTMENRIRNDIRLTKVPQLPPATNFLLEGNLVWLLGVKVCNINASIFNICDSSNPTLNQKLSNPKIVGVKGQGLELTVSLFEKITNALSRYQATSAL</sequence>
<protein>
    <submittedName>
        <fullName evidence="2">Uncharacterized protein</fullName>
    </submittedName>
</protein>
<reference evidence="2 3" key="1">
    <citation type="submission" date="2024-06" db="EMBL/GenBank/DDBJ databases">
        <title>Genomic Encyclopedia of Type Strains, Phase V (KMG-V): Genome sequencing to study the core and pangenomes of soil and plant-associated prokaryotes.</title>
        <authorList>
            <person name="Whitman W."/>
        </authorList>
    </citation>
    <scope>NUCLEOTIDE SEQUENCE [LARGE SCALE GENOMIC DNA]</scope>
    <source>
        <strain evidence="2 3">NE40</strain>
    </source>
</reference>
<evidence type="ECO:0000256" key="1">
    <source>
        <dbReference type="SAM" id="MobiDB-lite"/>
    </source>
</evidence>
<comment type="caution">
    <text evidence="2">The sequence shown here is derived from an EMBL/GenBank/DDBJ whole genome shotgun (WGS) entry which is preliminary data.</text>
</comment>